<feature type="domain" description="Metallo-beta-lactamase" evidence="1">
    <location>
        <begin position="23"/>
        <end position="215"/>
    </location>
</feature>
<gene>
    <name evidence="2" type="ORF">H8699_03820</name>
</gene>
<evidence type="ECO:0000313" key="3">
    <source>
        <dbReference type="Proteomes" id="UP000654279"/>
    </source>
</evidence>
<dbReference type="InterPro" id="IPR001279">
    <property type="entry name" value="Metallo-B-lactamas"/>
</dbReference>
<dbReference type="Pfam" id="PF00753">
    <property type="entry name" value="Lactamase_B"/>
    <property type="match status" value="1"/>
</dbReference>
<dbReference type="Proteomes" id="UP000654279">
    <property type="component" value="Unassembled WGS sequence"/>
</dbReference>
<proteinExistence type="predicted"/>
<dbReference type="InterPro" id="IPR050855">
    <property type="entry name" value="NDM-1-like"/>
</dbReference>
<reference evidence="2" key="1">
    <citation type="submission" date="2020-08" db="EMBL/GenBank/DDBJ databases">
        <title>Genome public.</title>
        <authorList>
            <person name="Liu C."/>
            <person name="Sun Q."/>
        </authorList>
    </citation>
    <scope>NUCLEOTIDE SEQUENCE</scope>
    <source>
        <strain evidence="2">NSJ-44</strain>
    </source>
</reference>
<dbReference type="PANTHER" id="PTHR42951">
    <property type="entry name" value="METALLO-BETA-LACTAMASE DOMAIN-CONTAINING"/>
    <property type="match status" value="1"/>
</dbReference>
<dbReference type="Gene3D" id="3.60.15.10">
    <property type="entry name" value="Ribonuclease Z/Hydroxyacylglutathione hydrolase-like"/>
    <property type="match status" value="1"/>
</dbReference>
<dbReference type="InterPro" id="IPR036866">
    <property type="entry name" value="RibonucZ/Hydroxyglut_hydro"/>
</dbReference>
<keyword evidence="3" id="KW-1185">Reference proteome</keyword>
<dbReference type="EMBL" id="JACRSO010000001">
    <property type="protein sequence ID" value="MBC8528565.1"/>
    <property type="molecule type" value="Genomic_DNA"/>
</dbReference>
<dbReference type="SMART" id="SM00849">
    <property type="entry name" value="Lactamase_B"/>
    <property type="match status" value="1"/>
</dbReference>
<dbReference type="SUPFAM" id="SSF56281">
    <property type="entry name" value="Metallo-hydrolase/oxidoreductase"/>
    <property type="match status" value="1"/>
</dbReference>
<accession>A0A926CXL1</accession>
<organism evidence="2 3">
    <name type="scientific">Luoshenia tenuis</name>
    <dbReference type="NCBI Taxonomy" id="2763654"/>
    <lineage>
        <taxon>Bacteria</taxon>
        <taxon>Bacillati</taxon>
        <taxon>Bacillota</taxon>
        <taxon>Clostridia</taxon>
        <taxon>Christensenellales</taxon>
        <taxon>Christensenellaceae</taxon>
        <taxon>Luoshenia</taxon>
    </lineage>
</organism>
<dbReference type="PANTHER" id="PTHR42951:SF22">
    <property type="entry name" value="METALLO BETA-LACTAMASE SUPERFAMILY LIPOPROTEIN"/>
    <property type="match status" value="1"/>
</dbReference>
<evidence type="ECO:0000259" key="1">
    <source>
        <dbReference type="SMART" id="SM00849"/>
    </source>
</evidence>
<protein>
    <submittedName>
        <fullName evidence="2">MBL fold metallo-hydrolase</fullName>
    </submittedName>
</protein>
<comment type="caution">
    <text evidence="2">The sequence shown here is derived from an EMBL/GenBank/DDBJ whole genome shotgun (WGS) entry which is preliminary data.</text>
</comment>
<sequence length="272" mass="29700">MEHSPFKVTCIAPDSYCIDEAGLDLCYLIIGQARALLIDTGTGVGDLSALVATLTDKPVTVAATHGHGDHMGGAVQFEQVYLHPDDWEMARSISPESRRDYCHSMVSAHPEIGERLSHSPLAPSRFEPELLPLREGHVFDLGGRTLSVREAPGHTPGSVIFVDSLTGNVYSGDAYNALFLLMLPGDRMDAARRFYAHAAALLAQRGQFQDFCGGHECPVDPQILPALVACIEGILDGSLHPEHLQIHIFDGDFYRFGPALIALDRPRHLDRL</sequence>
<name>A0A926CXL1_9FIRM</name>
<dbReference type="AlphaFoldDB" id="A0A926CXL1"/>
<dbReference type="RefSeq" id="WP_249284554.1">
    <property type="nucleotide sequence ID" value="NZ_JACRSO010000001.1"/>
</dbReference>
<evidence type="ECO:0000313" key="2">
    <source>
        <dbReference type="EMBL" id="MBC8528565.1"/>
    </source>
</evidence>